<dbReference type="Pfam" id="PF03176">
    <property type="entry name" value="MMPL"/>
    <property type="match status" value="1"/>
</dbReference>
<evidence type="ECO:0000256" key="1">
    <source>
        <dbReference type="ARBA" id="ARBA00004651"/>
    </source>
</evidence>
<keyword evidence="3 6" id="KW-0812">Transmembrane</keyword>
<dbReference type="PANTHER" id="PTHR33406:SF13">
    <property type="entry name" value="MEMBRANE PROTEIN YDFJ"/>
    <property type="match status" value="1"/>
</dbReference>
<dbReference type="EMBL" id="JAUFPN010000206">
    <property type="protein sequence ID" value="MDN3568394.1"/>
    <property type="molecule type" value="Genomic_DNA"/>
</dbReference>
<dbReference type="InterPro" id="IPR050545">
    <property type="entry name" value="Mycobact_MmpL"/>
</dbReference>
<feature type="transmembrane region" description="Helical" evidence="6">
    <location>
        <begin position="360"/>
        <end position="379"/>
    </location>
</feature>
<evidence type="ECO:0000313" key="8">
    <source>
        <dbReference type="EMBL" id="MDN3568394.1"/>
    </source>
</evidence>
<dbReference type="InterPro" id="IPR004869">
    <property type="entry name" value="MMPL_dom"/>
</dbReference>
<dbReference type="SUPFAM" id="SSF82866">
    <property type="entry name" value="Multidrug efflux transporter AcrB transmembrane domain"/>
    <property type="match status" value="2"/>
</dbReference>
<dbReference type="Proteomes" id="UP001529369">
    <property type="component" value="Unassembled WGS sequence"/>
</dbReference>
<dbReference type="PANTHER" id="PTHR33406">
    <property type="entry name" value="MEMBRANE PROTEIN MJ1562-RELATED"/>
    <property type="match status" value="1"/>
</dbReference>
<feature type="transmembrane region" description="Helical" evidence="6">
    <location>
        <begin position="337"/>
        <end position="354"/>
    </location>
</feature>
<feature type="transmembrane region" description="Helical" evidence="6">
    <location>
        <begin position="682"/>
        <end position="704"/>
    </location>
</feature>
<protein>
    <submittedName>
        <fullName evidence="8">MMPL family transporter</fullName>
    </submittedName>
</protein>
<keyword evidence="9" id="KW-1185">Reference proteome</keyword>
<keyword evidence="2" id="KW-1003">Cell membrane</keyword>
<evidence type="ECO:0000256" key="3">
    <source>
        <dbReference type="ARBA" id="ARBA00022692"/>
    </source>
</evidence>
<gene>
    <name evidence="8" type="ORF">QWZ14_28780</name>
</gene>
<feature type="transmembrane region" description="Helical" evidence="6">
    <location>
        <begin position="738"/>
        <end position="759"/>
    </location>
</feature>
<accession>A0ABT8AGA7</accession>
<evidence type="ECO:0000256" key="4">
    <source>
        <dbReference type="ARBA" id="ARBA00022989"/>
    </source>
</evidence>
<evidence type="ECO:0000256" key="2">
    <source>
        <dbReference type="ARBA" id="ARBA00022475"/>
    </source>
</evidence>
<keyword evidence="5 6" id="KW-0472">Membrane</keyword>
<evidence type="ECO:0000313" key="9">
    <source>
        <dbReference type="Proteomes" id="UP001529369"/>
    </source>
</evidence>
<feature type="transmembrane region" description="Helical" evidence="6">
    <location>
        <begin position="711"/>
        <end position="732"/>
    </location>
</feature>
<organism evidence="8 9">
    <name type="scientific">Paeniroseomonas aquatica</name>
    <dbReference type="NCBI Taxonomy" id="373043"/>
    <lineage>
        <taxon>Bacteria</taxon>
        <taxon>Pseudomonadati</taxon>
        <taxon>Pseudomonadota</taxon>
        <taxon>Alphaproteobacteria</taxon>
        <taxon>Acetobacterales</taxon>
        <taxon>Acetobacteraceae</taxon>
        <taxon>Paeniroseomonas</taxon>
    </lineage>
</organism>
<proteinExistence type="predicted"/>
<feature type="domain" description="Membrane transport protein MMPL" evidence="7">
    <location>
        <begin position="200"/>
        <end position="383"/>
    </location>
</feature>
<name>A0ABT8AGA7_9PROT</name>
<dbReference type="Gene3D" id="1.20.1640.10">
    <property type="entry name" value="Multidrug efflux transporter AcrB transmembrane domain"/>
    <property type="match status" value="2"/>
</dbReference>
<feature type="transmembrane region" description="Helical" evidence="6">
    <location>
        <begin position="631"/>
        <end position="649"/>
    </location>
</feature>
<comment type="subcellular location">
    <subcellularLocation>
        <location evidence="1">Cell membrane</location>
        <topology evidence="1">Multi-pass membrane protein</topology>
    </subcellularLocation>
</comment>
<evidence type="ECO:0000259" key="7">
    <source>
        <dbReference type="Pfam" id="PF03176"/>
    </source>
</evidence>
<dbReference type="RefSeq" id="WP_290320508.1">
    <property type="nucleotide sequence ID" value="NZ_JAUFPN010000206.1"/>
</dbReference>
<feature type="transmembrane region" description="Helical" evidence="6">
    <location>
        <begin position="656"/>
        <end position="676"/>
    </location>
</feature>
<comment type="caution">
    <text evidence="8">The sequence shown here is derived from an EMBL/GenBank/DDBJ whole genome shotgun (WGS) entry which is preliminary data.</text>
</comment>
<feature type="transmembrane region" description="Helical" evidence="6">
    <location>
        <begin position="295"/>
        <end position="317"/>
    </location>
</feature>
<reference evidence="9" key="1">
    <citation type="journal article" date="2019" name="Int. J. Syst. Evol. Microbiol.">
        <title>The Global Catalogue of Microorganisms (GCM) 10K type strain sequencing project: providing services to taxonomists for standard genome sequencing and annotation.</title>
        <authorList>
            <consortium name="The Broad Institute Genomics Platform"/>
            <consortium name="The Broad Institute Genome Sequencing Center for Infectious Disease"/>
            <person name="Wu L."/>
            <person name="Ma J."/>
        </authorList>
    </citation>
    <scope>NUCLEOTIDE SEQUENCE [LARGE SCALE GENOMIC DNA]</scope>
    <source>
        <strain evidence="9">CECT 7131</strain>
    </source>
</reference>
<feature type="transmembrane region" description="Helical" evidence="6">
    <location>
        <begin position="266"/>
        <end position="289"/>
    </location>
</feature>
<keyword evidence="4 6" id="KW-1133">Transmembrane helix</keyword>
<sequence>MTRVLAVLALLAGLGGALGWLAPPRANLAEFLPPGRTPASAFLLRELQSGAATTLLLAAIEGAPKAELARLSRETAAGLRASGQFGFVGDGTLRLGEPEEALLFRYRYLLSPETRPEAFTAAALRPKLEALLDGLRSAASPILARYGFADPTGAFLGLAAAWLGESRVATEDGAWFAPGDNPRALLVARGQGAGLDAAAQRLAMTAFHQAFAAATPPPGARLLLSGPGVFAAEAAAGIERDVQRLTLTATLLLAGFLYWRFRSWPVLALVAVPLLAATLAGYAAAVALYGSVHAIALGFGVTMLGVVVDYPILLLTLRRPDESLATAAARIWPTLRLAAVSAAVGLLAMVGSGLPGLVQTGVFAGVGLLTAAATTRWLLPRLVPAETRILARPLGLGSLAALRGRPRTALAVLAVAVAVLAATGGPDRQRDLAALSPVPARQQALDAELRGQLGAPDVRSLFVLGPTASEGEMLGRSEALAGAVEPLVARGLLAGLDLPSRYLPSPALQASRQAALPGDAALAEALREAAVGLPFRPTAFARFTAAMAESRALPPLDLAMLAAGAPTIAARLSPLVSRHGAEVWGIAPATGVAEPRALEAAAAGLGLPGVLFLDVKLEMERLLADYSRATLAWALAGGVAVLGLLAIGLRSPRRALAVAGPIGGAVLVTLAVLGLLREALSLFHLAALLLLAGLAIDYALFLAAGGTADDATTGAVLTCAVSTLLTFGMLSLSETPVLHGIGLTVATGVAAAFLLACAFTPRQVRSA</sequence>
<evidence type="ECO:0000256" key="6">
    <source>
        <dbReference type="SAM" id="Phobius"/>
    </source>
</evidence>
<evidence type="ECO:0000256" key="5">
    <source>
        <dbReference type="ARBA" id="ARBA00023136"/>
    </source>
</evidence>